<dbReference type="SUPFAM" id="SSF52540">
    <property type="entry name" value="P-loop containing nucleoside triphosphate hydrolases"/>
    <property type="match status" value="1"/>
</dbReference>
<keyword evidence="3 7" id="KW-0460">Magnesium</keyword>
<name>A0A9D1TNQ0_9SPIO</name>
<dbReference type="Pfam" id="PF13167">
    <property type="entry name" value="GTP-bdg_N"/>
    <property type="match status" value="1"/>
</dbReference>
<comment type="subcellular location">
    <subcellularLocation>
        <location evidence="5">Cytoplasm</location>
    </subcellularLocation>
    <text evidence="5">May associate with membranes.</text>
</comment>
<dbReference type="InterPro" id="IPR027417">
    <property type="entry name" value="P-loop_NTPase"/>
</dbReference>
<dbReference type="CDD" id="cd01878">
    <property type="entry name" value="HflX"/>
    <property type="match status" value="1"/>
</dbReference>
<feature type="binding site" evidence="7">
    <location>
        <position position="209"/>
    </location>
    <ligand>
        <name>Mg(2+)</name>
        <dbReference type="ChEBI" id="CHEBI:18420"/>
    </ligand>
</feature>
<sequence>MEENRVLLITTRSADESDKRLFLKEREIRSLLNTLSVNVVFHQSFPLRQINANTYIGKGQAESLSPVIKYYEADEVVIDAFLSARQENNLERIFGVPVNDREGVILSIFFQNAHSKEARLQIEKAEREYLLPRLKNREANFSQQRGGVRGAKGEGERQIELSRRLLSSRIYSLEREIEKIKKIRRTQRKKREEEIFSFALTGYTNAGKSSLLRALTGSPVLVEDKLFATLDTTTRKMRLPDGIDVLISDTVGFITNLPHRLIDAFSSTLEEALSASAIIIVSDLSHPDALECFETTKRTLSELGADDKVALHILNKTDAIYDDLAYYRLRNTGIKTVECSVKEMKGLDSVISALSEIAEKEYASFVISVKNDGRLYSSLPSAAIVKAEYEGEYVKALIRVKKTLEESVKKIIEKIKA</sequence>
<accession>A0A9D1TNQ0</accession>
<evidence type="ECO:0000259" key="8">
    <source>
        <dbReference type="PROSITE" id="PS51705"/>
    </source>
</evidence>
<keyword evidence="1 7" id="KW-0479">Metal-binding</keyword>
<dbReference type="GO" id="GO:0005525">
    <property type="term" value="F:GTP binding"/>
    <property type="evidence" value="ECO:0007669"/>
    <property type="project" value="UniProtKB-UniRule"/>
</dbReference>
<dbReference type="InterPro" id="IPR006073">
    <property type="entry name" value="GTP-bd"/>
</dbReference>
<evidence type="ECO:0000256" key="1">
    <source>
        <dbReference type="ARBA" id="ARBA00022723"/>
    </source>
</evidence>
<dbReference type="EMBL" id="DXHU01000020">
    <property type="protein sequence ID" value="HIV99211.1"/>
    <property type="molecule type" value="Genomic_DNA"/>
</dbReference>
<feature type="binding site" evidence="6">
    <location>
        <begin position="202"/>
        <end position="209"/>
    </location>
    <ligand>
        <name>GTP</name>
        <dbReference type="ChEBI" id="CHEBI:37565"/>
    </ligand>
</feature>
<dbReference type="Proteomes" id="UP000823936">
    <property type="component" value="Unassembled WGS sequence"/>
</dbReference>
<dbReference type="PIRSF" id="PIRSF006809">
    <property type="entry name" value="GTP-binding_hflX_prd"/>
    <property type="match status" value="1"/>
</dbReference>
<dbReference type="PANTHER" id="PTHR10229">
    <property type="entry name" value="GTP-BINDING PROTEIN HFLX"/>
    <property type="match status" value="1"/>
</dbReference>
<dbReference type="InterPro" id="IPR030394">
    <property type="entry name" value="G_HFLX_dom"/>
</dbReference>
<comment type="caution">
    <text evidence="9">The sequence shown here is derived from an EMBL/GenBank/DDBJ whole genome shotgun (WGS) entry which is preliminary data.</text>
</comment>
<evidence type="ECO:0000256" key="4">
    <source>
        <dbReference type="ARBA" id="ARBA00023134"/>
    </source>
</evidence>
<reference evidence="9" key="1">
    <citation type="journal article" date="2021" name="PeerJ">
        <title>Extensive microbial diversity within the chicken gut microbiome revealed by metagenomics and culture.</title>
        <authorList>
            <person name="Gilroy R."/>
            <person name="Ravi A."/>
            <person name="Getino M."/>
            <person name="Pursley I."/>
            <person name="Horton D.L."/>
            <person name="Alikhan N.F."/>
            <person name="Baker D."/>
            <person name="Gharbi K."/>
            <person name="Hall N."/>
            <person name="Watson M."/>
            <person name="Adriaenssens E.M."/>
            <person name="Foster-Nyarko E."/>
            <person name="Jarju S."/>
            <person name="Secka A."/>
            <person name="Antonio M."/>
            <person name="Oren A."/>
            <person name="Chaudhuri R.R."/>
            <person name="La Ragione R."/>
            <person name="Hildebrand F."/>
            <person name="Pallen M.J."/>
        </authorList>
    </citation>
    <scope>NUCLEOTIDE SEQUENCE</scope>
    <source>
        <strain evidence="9">Gambia11-129</strain>
    </source>
</reference>
<evidence type="ECO:0000313" key="9">
    <source>
        <dbReference type="EMBL" id="HIV99211.1"/>
    </source>
</evidence>
<feature type="binding site" evidence="6">
    <location>
        <begin position="227"/>
        <end position="231"/>
    </location>
    <ligand>
        <name>GTP</name>
        <dbReference type="ChEBI" id="CHEBI:37565"/>
    </ligand>
</feature>
<feature type="binding site" evidence="6">
    <location>
        <begin position="315"/>
        <end position="318"/>
    </location>
    <ligand>
        <name>GTP</name>
        <dbReference type="ChEBI" id="CHEBI:37565"/>
    </ligand>
</feature>
<dbReference type="GO" id="GO:0005737">
    <property type="term" value="C:cytoplasm"/>
    <property type="evidence" value="ECO:0007669"/>
    <property type="project" value="UniProtKB-SubCell"/>
</dbReference>
<dbReference type="AlphaFoldDB" id="A0A9D1TNQ0"/>
<comment type="cofactor">
    <cofactor evidence="7">
        <name>Mg(2+)</name>
        <dbReference type="ChEBI" id="CHEBI:18420"/>
    </cofactor>
</comment>
<feature type="binding site" evidence="6">
    <location>
        <begin position="249"/>
        <end position="252"/>
    </location>
    <ligand>
        <name>GTP</name>
        <dbReference type="ChEBI" id="CHEBI:37565"/>
    </ligand>
</feature>
<dbReference type="InterPro" id="IPR042108">
    <property type="entry name" value="GTPase_HflX_N_sf"/>
</dbReference>
<evidence type="ECO:0000256" key="5">
    <source>
        <dbReference type="HAMAP-Rule" id="MF_00900"/>
    </source>
</evidence>
<feature type="binding site" evidence="7">
    <location>
        <position position="229"/>
    </location>
    <ligand>
        <name>Mg(2+)</name>
        <dbReference type="ChEBI" id="CHEBI:18420"/>
    </ligand>
</feature>
<dbReference type="Gene3D" id="3.40.50.11060">
    <property type="entry name" value="GTPase HflX, N-terminal domain"/>
    <property type="match status" value="1"/>
</dbReference>
<organism evidence="9 10">
    <name type="scientific">Candidatus Ornithospirochaeta avicola</name>
    <dbReference type="NCBI Taxonomy" id="2840896"/>
    <lineage>
        <taxon>Bacteria</taxon>
        <taxon>Pseudomonadati</taxon>
        <taxon>Spirochaetota</taxon>
        <taxon>Spirochaetia</taxon>
        <taxon>Spirochaetales</taxon>
        <taxon>Spirochaetaceae</taxon>
        <taxon>Spirochaetaceae incertae sedis</taxon>
        <taxon>Candidatus Ornithospirochaeta</taxon>
    </lineage>
</organism>
<keyword evidence="4 5" id="KW-0342">GTP-binding</keyword>
<dbReference type="Gene3D" id="3.40.50.300">
    <property type="entry name" value="P-loop containing nucleotide triphosphate hydrolases"/>
    <property type="match status" value="1"/>
</dbReference>
<dbReference type="PROSITE" id="PS51705">
    <property type="entry name" value="G_HFLX"/>
    <property type="match status" value="1"/>
</dbReference>
<feature type="domain" description="Hflx-type G" evidence="8">
    <location>
        <begin position="196"/>
        <end position="308"/>
    </location>
</feature>
<evidence type="ECO:0000256" key="7">
    <source>
        <dbReference type="PIRSR" id="PIRSR006809-2"/>
    </source>
</evidence>
<comment type="similarity">
    <text evidence="5">Belongs to the TRAFAC class OBG-HflX-like GTPase superfamily. HflX GTPase family.</text>
</comment>
<keyword evidence="2 5" id="KW-0547">Nucleotide-binding</keyword>
<comment type="function">
    <text evidence="5">GTPase that associates with the 50S ribosomal subunit and may have a role during protein synthesis or ribosome biogenesis.</text>
</comment>
<dbReference type="PANTHER" id="PTHR10229:SF0">
    <property type="entry name" value="GTP-BINDING PROTEIN 6-RELATED"/>
    <property type="match status" value="1"/>
</dbReference>
<protein>
    <recommendedName>
        <fullName evidence="5">GTPase HflX</fullName>
    </recommendedName>
    <alternativeName>
        <fullName evidence="5">GTP-binding protein HflX</fullName>
    </alternativeName>
</protein>
<dbReference type="InterPro" id="IPR025121">
    <property type="entry name" value="GTPase_HflX_N"/>
</dbReference>
<dbReference type="InterPro" id="IPR016496">
    <property type="entry name" value="GTPase_HflX"/>
</dbReference>
<evidence type="ECO:0000256" key="3">
    <source>
        <dbReference type="ARBA" id="ARBA00022842"/>
    </source>
</evidence>
<dbReference type="GO" id="GO:0043022">
    <property type="term" value="F:ribosome binding"/>
    <property type="evidence" value="ECO:0007669"/>
    <property type="project" value="TreeGrafter"/>
</dbReference>
<dbReference type="Pfam" id="PF16360">
    <property type="entry name" value="GTP-bdg_M"/>
    <property type="match status" value="1"/>
</dbReference>
<evidence type="ECO:0000313" key="10">
    <source>
        <dbReference type="Proteomes" id="UP000823936"/>
    </source>
</evidence>
<dbReference type="NCBIfam" id="TIGR03156">
    <property type="entry name" value="GTP_HflX"/>
    <property type="match status" value="1"/>
</dbReference>
<reference evidence="9" key="2">
    <citation type="submission" date="2021-04" db="EMBL/GenBank/DDBJ databases">
        <authorList>
            <person name="Gilroy R."/>
        </authorList>
    </citation>
    <scope>NUCLEOTIDE SEQUENCE</scope>
    <source>
        <strain evidence="9">Gambia11-129</strain>
    </source>
</reference>
<feature type="binding site" evidence="6">
    <location>
        <begin position="340"/>
        <end position="342"/>
    </location>
    <ligand>
        <name>GTP</name>
        <dbReference type="ChEBI" id="CHEBI:37565"/>
    </ligand>
</feature>
<dbReference type="Pfam" id="PF01926">
    <property type="entry name" value="MMR_HSR1"/>
    <property type="match status" value="1"/>
</dbReference>
<dbReference type="GO" id="GO:0046872">
    <property type="term" value="F:metal ion binding"/>
    <property type="evidence" value="ECO:0007669"/>
    <property type="project" value="UniProtKB-KW"/>
</dbReference>
<dbReference type="HAMAP" id="MF_00900">
    <property type="entry name" value="GTPase_HflX"/>
    <property type="match status" value="1"/>
</dbReference>
<dbReference type="GO" id="GO:0003924">
    <property type="term" value="F:GTPase activity"/>
    <property type="evidence" value="ECO:0007669"/>
    <property type="project" value="UniProtKB-UniRule"/>
</dbReference>
<gene>
    <name evidence="5 9" type="primary">hflX</name>
    <name evidence="9" type="ORF">IAB12_05505</name>
</gene>
<dbReference type="InterPro" id="IPR032305">
    <property type="entry name" value="GTP-bd_M"/>
</dbReference>
<proteinExistence type="inferred from homology"/>
<keyword evidence="5" id="KW-0963">Cytoplasm</keyword>
<comment type="subunit">
    <text evidence="5">Monomer. Associates with the 50S ribosomal subunit.</text>
</comment>
<evidence type="ECO:0000256" key="2">
    <source>
        <dbReference type="ARBA" id="ARBA00022741"/>
    </source>
</evidence>
<evidence type="ECO:0000256" key="6">
    <source>
        <dbReference type="PIRSR" id="PIRSR006809-1"/>
    </source>
</evidence>
<dbReference type="Gene3D" id="6.10.250.2860">
    <property type="match status" value="1"/>
</dbReference>